<dbReference type="PANTHER" id="PTHR21367:SF1">
    <property type="entry name" value="ARGINYL-TRNA--PROTEIN TRANSFERASE 1"/>
    <property type="match status" value="1"/>
</dbReference>
<keyword evidence="1" id="KW-0963">Cytoplasm</keyword>
<dbReference type="PIRSF" id="PIRSF037208">
    <property type="entry name" value="ATE_pro_prd"/>
    <property type="match status" value="1"/>
</dbReference>
<evidence type="ECO:0000259" key="5">
    <source>
        <dbReference type="Pfam" id="PF04377"/>
    </source>
</evidence>
<dbReference type="Gene3D" id="3.40.630.30">
    <property type="match status" value="1"/>
</dbReference>
<accession>A0A3B0UKQ3</accession>
<protein>
    <submittedName>
        <fullName evidence="6">Arginyl-tRNA--protein transferase</fullName>
        <ecNumber evidence="6">2.3.2.8</ecNumber>
    </submittedName>
</protein>
<feature type="domain" description="N-end aminoacyl transferase N-terminal" evidence="4">
    <location>
        <begin position="17"/>
        <end position="87"/>
    </location>
</feature>
<dbReference type="InterPro" id="IPR007471">
    <property type="entry name" value="N-end_Aminoacyl_Trfase_N"/>
</dbReference>
<sequence length="244" mass="27958">MTQQIAETAQFFLTAPSPCPYLEGKEERKLFTYLNGKRATMVHQTLSEHGFRRSQSLIYRPTCQGCNACQSARVVVKEFEARQRHRRVMKKNADLNVHIADPVASKEQYELFSNYLNHRHKNGGMAQMSFEDYEFMLEDTPVDSVVVEYRLPGSSDEAGQLVAVALSDVMADGFSMVYSFFDPQLSERGLGNFMVLEHINRAARTDLSYVYLGYWVQQSPKMRYKAGFRPLEVQSQGAGWQRLI</sequence>
<dbReference type="GO" id="GO:0071596">
    <property type="term" value="P:ubiquitin-dependent protein catabolic process via the N-end rule pathway"/>
    <property type="evidence" value="ECO:0007669"/>
    <property type="project" value="InterPro"/>
</dbReference>
<dbReference type="NCBIfam" id="NF002343">
    <property type="entry name" value="PRK01305.1-4"/>
    <property type="match status" value="1"/>
</dbReference>
<dbReference type="InterPro" id="IPR007472">
    <property type="entry name" value="N-end_Aminoacyl_Trfase_C"/>
</dbReference>
<dbReference type="NCBIfam" id="NF002341">
    <property type="entry name" value="PRK01305.1-1"/>
    <property type="match status" value="1"/>
</dbReference>
<reference evidence="6" key="1">
    <citation type="submission" date="2018-06" db="EMBL/GenBank/DDBJ databases">
        <authorList>
            <person name="Zhirakovskaya E."/>
        </authorList>
    </citation>
    <scope>NUCLEOTIDE SEQUENCE</scope>
</reference>
<evidence type="ECO:0000256" key="2">
    <source>
        <dbReference type="ARBA" id="ARBA00022679"/>
    </source>
</evidence>
<evidence type="ECO:0000259" key="4">
    <source>
        <dbReference type="Pfam" id="PF04376"/>
    </source>
</evidence>
<dbReference type="EC" id="2.3.2.8" evidence="6"/>
<proteinExistence type="inferred from homology"/>
<dbReference type="EMBL" id="UOEO01000147">
    <property type="protein sequence ID" value="VAW20804.1"/>
    <property type="molecule type" value="Genomic_DNA"/>
</dbReference>
<dbReference type="InterPro" id="IPR017138">
    <property type="entry name" value="Asp_Glu_LeuTrfase"/>
</dbReference>
<evidence type="ECO:0000256" key="3">
    <source>
        <dbReference type="ARBA" id="ARBA00023315"/>
    </source>
</evidence>
<evidence type="ECO:0000256" key="1">
    <source>
        <dbReference type="ARBA" id="ARBA00022490"/>
    </source>
</evidence>
<dbReference type="Pfam" id="PF04376">
    <property type="entry name" value="ATE_N"/>
    <property type="match status" value="1"/>
</dbReference>
<name>A0A3B0UKQ3_9ZZZZ</name>
<gene>
    <name evidence="6" type="ORF">MNBD_ALPHA12-1593</name>
</gene>
<dbReference type="Pfam" id="PF04377">
    <property type="entry name" value="ATE_C"/>
    <property type="match status" value="1"/>
</dbReference>
<dbReference type="SUPFAM" id="SSF55729">
    <property type="entry name" value="Acyl-CoA N-acyltransferases (Nat)"/>
    <property type="match status" value="1"/>
</dbReference>
<dbReference type="NCBIfam" id="NF002346">
    <property type="entry name" value="PRK01305.2-3"/>
    <property type="match status" value="1"/>
</dbReference>
<dbReference type="NCBIfam" id="NF002342">
    <property type="entry name" value="PRK01305.1-3"/>
    <property type="match status" value="1"/>
</dbReference>
<dbReference type="InterPro" id="IPR016181">
    <property type="entry name" value="Acyl_CoA_acyltransferase"/>
</dbReference>
<dbReference type="GO" id="GO:0008914">
    <property type="term" value="F:leucyl-tRNA--protein transferase activity"/>
    <property type="evidence" value="ECO:0007669"/>
    <property type="project" value="InterPro"/>
</dbReference>
<dbReference type="GO" id="GO:0004057">
    <property type="term" value="F:arginyl-tRNA--protein transferase activity"/>
    <property type="evidence" value="ECO:0007669"/>
    <property type="project" value="UniProtKB-EC"/>
</dbReference>
<organism evidence="6">
    <name type="scientific">hydrothermal vent metagenome</name>
    <dbReference type="NCBI Taxonomy" id="652676"/>
    <lineage>
        <taxon>unclassified sequences</taxon>
        <taxon>metagenomes</taxon>
        <taxon>ecological metagenomes</taxon>
    </lineage>
</organism>
<dbReference type="InterPro" id="IPR030700">
    <property type="entry name" value="N-end_Aminoacyl_Trfase"/>
</dbReference>
<feature type="domain" description="N-end rule aminoacyl transferase C-terminal" evidence="5">
    <location>
        <begin position="107"/>
        <end position="234"/>
    </location>
</feature>
<keyword evidence="2 6" id="KW-0808">Transferase</keyword>
<dbReference type="GO" id="GO:0005737">
    <property type="term" value="C:cytoplasm"/>
    <property type="evidence" value="ECO:0007669"/>
    <property type="project" value="TreeGrafter"/>
</dbReference>
<dbReference type="PANTHER" id="PTHR21367">
    <property type="entry name" value="ARGININE-TRNA-PROTEIN TRANSFERASE 1"/>
    <property type="match status" value="1"/>
</dbReference>
<dbReference type="AlphaFoldDB" id="A0A3B0UKQ3"/>
<dbReference type="HAMAP" id="MF_00689">
    <property type="entry name" value="Bpt"/>
    <property type="match status" value="1"/>
</dbReference>
<keyword evidence="3 6" id="KW-0012">Acyltransferase</keyword>
<evidence type="ECO:0000313" key="6">
    <source>
        <dbReference type="EMBL" id="VAW20804.1"/>
    </source>
</evidence>